<dbReference type="PROSITE" id="PS51257">
    <property type="entry name" value="PROKAR_LIPOPROTEIN"/>
    <property type="match status" value="1"/>
</dbReference>
<dbReference type="AlphaFoldDB" id="A0A1W2GB55"/>
<protein>
    <recommendedName>
        <fullName evidence="4">DUF5017 domain-containing protein</fullName>
    </recommendedName>
</protein>
<gene>
    <name evidence="2" type="ORF">SAMN04488029_1705</name>
</gene>
<evidence type="ECO:0000313" key="3">
    <source>
        <dbReference type="Proteomes" id="UP000192472"/>
    </source>
</evidence>
<dbReference type="Proteomes" id="UP000192472">
    <property type="component" value="Unassembled WGS sequence"/>
</dbReference>
<dbReference type="STRING" id="692418.SAMN04488029_1705"/>
<keyword evidence="3" id="KW-1185">Reference proteome</keyword>
<dbReference type="RefSeq" id="WP_084372262.1">
    <property type="nucleotide sequence ID" value="NZ_FWYF01000002.1"/>
</dbReference>
<organism evidence="2 3">
    <name type="scientific">Reichenbachiella faecimaris</name>
    <dbReference type="NCBI Taxonomy" id="692418"/>
    <lineage>
        <taxon>Bacteria</taxon>
        <taxon>Pseudomonadati</taxon>
        <taxon>Bacteroidota</taxon>
        <taxon>Cytophagia</taxon>
        <taxon>Cytophagales</taxon>
        <taxon>Reichenbachiellaceae</taxon>
        <taxon>Reichenbachiella</taxon>
    </lineage>
</organism>
<evidence type="ECO:0000313" key="2">
    <source>
        <dbReference type="EMBL" id="SMD33853.1"/>
    </source>
</evidence>
<proteinExistence type="predicted"/>
<accession>A0A1W2GB55</accession>
<evidence type="ECO:0008006" key="4">
    <source>
        <dbReference type="Google" id="ProtNLM"/>
    </source>
</evidence>
<evidence type="ECO:0000256" key="1">
    <source>
        <dbReference type="SAM" id="SignalP"/>
    </source>
</evidence>
<dbReference type="OrthoDB" id="1490536at2"/>
<name>A0A1W2GB55_REIFA</name>
<sequence length="537" mass="57788">MKAIKLVMYVMIASVSILFSCDDNPYDTFEEYTPAVIDPAQVGLLTYTDTTSFPVQDVIYLPVPLDEIDRSHRFVLDTIKAEGQAAPVLNIFSVDSRTGVIEIDNSNGQLTPGEYVISVGVTSGDGVAIFEDAVTMTVLDVPVDLNVANKTVNVGALDVSTLSNLTVVDNSGGTLTSSSITISSNYTAEIQIDSNTGDVEKVATILGSPTFNISATVQTNLGTKVFNDVITVTVGAAPTINYVQQDGVTALANVKLSPWSSYTTHAPVLDGMTAASFDVILPAELSAFSSEITINSSGQVDIAADASLPDGTFSIGVIAKTVASVEASFADVFSIEVETVIESVLNEQLNEEENDAATPEVAYPGEWQQYNNGSGATWKKKNGANSHYGFRMFKPSVTAADASMTRAIDVTGYKSVNVTFGEILNNSNSLKFWEHYYREWLYGDNVTDIAGGTFNASNWTTILDANHADWVDTNESWNGSSNEYSTEIDVSQLSGSTLYLHWRVTPQNTSSAEVDNGQWWVDFLVISGAKVYEATEE</sequence>
<keyword evidence="1" id="KW-0732">Signal</keyword>
<feature type="chain" id="PRO_5013162172" description="DUF5017 domain-containing protein" evidence="1">
    <location>
        <begin position="21"/>
        <end position="537"/>
    </location>
</feature>
<reference evidence="2 3" key="1">
    <citation type="submission" date="2017-04" db="EMBL/GenBank/DDBJ databases">
        <authorList>
            <person name="Afonso C.L."/>
            <person name="Miller P.J."/>
            <person name="Scott M.A."/>
            <person name="Spackman E."/>
            <person name="Goraichik I."/>
            <person name="Dimitrov K.M."/>
            <person name="Suarez D.L."/>
            <person name="Swayne D.E."/>
        </authorList>
    </citation>
    <scope>NUCLEOTIDE SEQUENCE [LARGE SCALE GENOMIC DNA]</scope>
    <source>
        <strain evidence="2 3">DSM 26133</strain>
    </source>
</reference>
<feature type="signal peptide" evidence="1">
    <location>
        <begin position="1"/>
        <end position="20"/>
    </location>
</feature>
<dbReference type="EMBL" id="FWYF01000002">
    <property type="protein sequence ID" value="SMD33853.1"/>
    <property type="molecule type" value="Genomic_DNA"/>
</dbReference>